<evidence type="ECO:0000256" key="7">
    <source>
        <dbReference type="ARBA" id="ARBA00022968"/>
    </source>
</evidence>
<organism evidence="16 17">
    <name type="scientific">Rhipicephalus microplus</name>
    <name type="common">Cattle tick</name>
    <name type="synonym">Boophilus microplus</name>
    <dbReference type="NCBI Taxonomy" id="6941"/>
    <lineage>
        <taxon>Eukaryota</taxon>
        <taxon>Metazoa</taxon>
        <taxon>Ecdysozoa</taxon>
        <taxon>Arthropoda</taxon>
        <taxon>Chelicerata</taxon>
        <taxon>Arachnida</taxon>
        <taxon>Acari</taxon>
        <taxon>Parasitiformes</taxon>
        <taxon>Ixodida</taxon>
        <taxon>Ixodoidea</taxon>
        <taxon>Ixodidae</taxon>
        <taxon>Rhipicephalinae</taxon>
        <taxon>Rhipicephalus</taxon>
        <taxon>Boophilus</taxon>
    </lineage>
</organism>
<evidence type="ECO:0000259" key="15">
    <source>
        <dbReference type="Pfam" id="PF17039"/>
    </source>
</evidence>
<comment type="caution">
    <text evidence="16">The sequence shown here is derived from an EMBL/GenBank/DDBJ whole genome shotgun (WGS) entry which is preliminary data.</text>
</comment>
<evidence type="ECO:0000259" key="14">
    <source>
        <dbReference type="Pfam" id="PF00852"/>
    </source>
</evidence>
<reference evidence="16" key="2">
    <citation type="submission" date="2021-09" db="EMBL/GenBank/DDBJ databases">
        <authorList>
            <person name="Jia N."/>
            <person name="Wang J."/>
            <person name="Shi W."/>
            <person name="Du L."/>
            <person name="Sun Y."/>
            <person name="Zhan W."/>
            <person name="Jiang J."/>
            <person name="Wang Q."/>
            <person name="Zhang B."/>
            <person name="Ji P."/>
            <person name="Sakyi L.B."/>
            <person name="Cui X."/>
            <person name="Yuan T."/>
            <person name="Jiang B."/>
            <person name="Yang W."/>
            <person name="Lam T.T.-Y."/>
            <person name="Chang Q."/>
            <person name="Ding S."/>
            <person name="Wang X."/>
            <person name="Zhu J."/>
            <person name="Ruan X."/>
            <person name="Zhao L."/>
            <person name="Wei J."/>
            <person name="Que T."/>
            <person name="Du C."/>
            <person name="Cheng J."/>
            <person name="Dai P."/>
            <person name="Han X."/>
            <person name="Huang E."/>
            <person name="Gao Y."/>
            <person name="Liu J."/>
            <person name="Shao H."/>
            <person name="Ye R."/>
            <person name="Li L."/>
            <person name="Wei W."/>
            <person name="Wang X."/>
            <person name="Wang C."/>
            <person name="Huo Q."/>
            <person name="Li W."/>
            <person name="Guo W."/>
            <person name="Chen H."/>
            <person name="Chen S."/>
            <person name="Zhou L."/>
            <person name="Zhou L."/>
            <person name="Ni X."/>
            <person name="Tian J."/>
            <person name="Zhou Y."/>
            <person name="Sheng Y."/>
            <person name="Liu T."/>
            <person name="Pan Y."/>
            <person name="Xia L."/>
            <person name="Li J."/>
            <person name="Zhao F."/>
            <person name="Cao W."/>
        </authorList>
    </citation>
    <scope>NUCLEOTIDE SEQUENCE</scope>
    <source>
        <strain evidence="16">Rmic-2018</strain>
        <tissue evidence="16">Larvae</tissue>
    </source>
</reference>
<evidence type="ECO:0000313" key="16">
    <source>
        <dbReference type="EMBL" id="KAH8042603.1"/>
    </source>
</evidence>
<comment type="subcellular location">
    <subcellularLocation>
        <location evidence="1 12">Golgi apparatus</location>
        <location evidence="1 12">Golgi stack membrane</location>
        <topology evidence="1 12">Single-pass type II membrane protein</topology>
    </subcellularLocation>
</comment>
<evidence type="ECO:0000256" key="11">
    <source>
        <dbReference type="ARBA" id="ARBA00023180"/>
    </source>
</evidence>
<proteinExistence type="inferred from homology"/>
<keyword evidence="9 12" id="KW-0333">Golgi apparatus</keyword>
<evidence type="ECO:0000256" key="8">
    <source>
        <dbReference type="ARBA" id="ARBA00022989"/>
    </source>
</evidence>
<feature type="domain" description="Fucosyltransferase C-terminal" evidence="14">
    <location>
        <begin position="366"/>
        <end position="537"/>
    </location>
</feature>
<reference evidence="16" key="1">
    <citation type="journal article" date="2020" name="Cell">
        <title>Large-Scale Comparative Analyses of Tick Genomes Elucidate Their Genetic Diversity and Vector Capacities.</title>
        <authorList>
            <consortium name="Tick Genome and Microbiome Consortium (TIGMIC)"/>
            <person name="Jia N."/>
            <person name="Wang J."/>
            <person name="Shi W."/>
            <person name="Du L."/>
            <person name="Sun Y."/>
            <person name="Zhan W."/>
            <person name="Jiang J.F."/>
            <person name="Wang Q."/>
            <person name="Zhang B."/>
            <person name="Ji P."/>
            <person name="Bell-Sakyi L."/>
            <person name="Cui X.M."/>
            <person name="Yuan T.T."/>
            <person name="Jiang B.G."/>
            <person name="Yang W.F."/>
            <person name="Lam T.T."/>
            <person name="Chang Q.C."/>
            <person name="Ding S.J."/>
            <person name="Wang X.J."/>
            <person name="Zhu J.G."/>
            <person name="Ruan X.D."/>
            <person name="Zhao L."/>
            <person name="Wei J.T."/>
            <person name="Ye R.Z."/>
            <person name="Que T.C."/>
            <person name="Du C.H."/>
            <person name="Zhou Y.H."/>
            <person name="Cheng J.X."/>
            <person name="Dai P.F."/>
            <person name="Guo W.B."/>
            <person name="Han X.H."/>
            <person name="Huang E.J."/>
            <person name="Li L.F."/>
            <person name="Wei W."/>
            <person name="Gao Y.C."/>
            <person name="Liu J.Z."/>
            <person name="Shao H.Z."/>
            <person name="Wang X."/>
            <person name="Wang C.C."/>
            <person name="Yang T.C."/>
            <person name="Huo Q.B."/>
            <person name="Li W."/>
            <person name="Chen H.Y."/>
            <person name="Chen S.E."/>
            <person name="Zhou L.G."/>
            <person name="Ni X.B."/>
            <person name="Tian J.H."/>
            <person name="Sheng Y."/>
            <person name="Liu T."/>
            <person name="Pan Y.S."/>
            <person name="Xia L.Y."/>
            <person name="Li J."/>
            <person name="Zhao F."/>
            <person name="Cao W.C."/>
        </authorList>
    </citation>
    <scope>NUCLEOTIDE SEQUENCE</scope>
    <source>
        <strain evidence="16">Rmic-2018</strain>
    </source>
</reference>
<evidence type="ECO:0000256" key="13">
    <source>
        <dbReference type="SAM" id="MobiDB-lite"/>
    </source>
</evidence>
<dbReference type="GO" id="GO:0032580">
    <property type="term" value="C:Golgi cisterna membrane"/>
    <property type="evidence" value="ECO:0007669"/>
    <property type="project" value="UniProtKB-SubCell"/>
</dbReference>
<protein>
    <recommendedName>
        <fullName evidence="12">Fucosyltransferase</fullName>
        <ecNumber evidence="12">2.4.1.-</ecNumber>
    </recommendedName>
</protein>
<evidence type="ECO:0000256" key="1">
    <source>
        <dbReference type="ARBA" id="ARBA00004447"/>
    </source>
</evidence>
<dbReference type="PANTHER" id="PTHR48438:SF1">
    <property type="entry name" value="ALPHA-(1,3)-FUCOSYLTRANSFERASE C-RELATED"/>
    <property type="match status" value="1"/>
</dbReference>
<dbReference type="GO" id="GO:0008417">
    <property type="term" value="F:fucosyltransferase activity"/>
    <property type="evidence" value="ECO:0007669"/>
    <property type="project" value="InterPro"/>
</dbReference>
<keyword evidence="17" id="KW-1185">Reference proteome</keyword>
<name>A0A9J6F8T6_RHIMP</name>
<evidence type="ECO:0000256" key="2">
    <source>
        <dbReference type="ARBA" id="ARBA00004922"/>
    </source>
</evidence>
<evidence type="ECO:0000256" key="10">
    <source>
        <dbReference type="ARBA" id="ARBA00023136"/>
    </source>
</evidence>
<keyword evidence="4 12" id="KW-0328">Glycosyltransferase</keyword>
<evidence type="ECO:0000313" key="17">
    <source>
        <dbReference type="Proteomes" id="UP000821866"/>
    </source>
</evidence>
<keyword evidence="6 12" id="KW-0812">Transmembrane</keyword>
<evidence type="ECO:0000256" key="3">
    <source>
        <dbReference type="ARBA" id="ARBA00008919"/>
    </source>
</evidence>
<keyword evidence="7" id="KW-0735">Signal-anchor</keyword>
<dbReference type="Pfam" id="PF00852">
    <property type="entry name" value="Glyco_transf_10"/>
    <property type="match status" value="1"/>
</dbReference>
<feature type="region of interest" description="Disordered" evidence="13">
    <location>
        <begin position="61"/>
        <end position="81"/>
    </location>
</feature>
<keyword evidence="10 12" id="KW-0472">Membrane</keyword>
<dbReference type="InterPro" id="IPR001503">
    <property type="entry name" value="Glyco_trans_10"/>
</dbReference>
<keyword evidence="11" id="KW-0325">Glycoprotein</keyword>
<feature type="transmembrane region" description="Helical" evidence="12">
    <location>
        <begin position="169"/>
        <end position="191"/>
    </location>
</feature>
<feature type="compositionally biased region" description="Polar residues" evidence="13">
    <location>
        <begin position="1"/>
        <end position="15"/>
    </location>
</feature>
<evidence type="ECO:0000256" key="6">
    <source>
        <dbReference type="ARBA" id="ARBA00022692"/>
    </source>
</evidence>
<gene>
    <name evidence="16" type="ORF">HPB51_024824</name>
</gene>
<dbReference type="InterPro" id="IPR055270">
    <property type="entry name" value="Glyco_tran_10_C"/>
</dbReference>
<dbReference type="AlphaFoldDB" id="A0A9J6F8T6"/>
<dbReference type="PANTHER" id="PTHR48438">
    <property type="entry name" value="ALPHA-(1,3)-FUCOSYLTRANSFERASE C-RELATED"/>
    <property type="match status" value="1"/>
</dbReference>
<dbReference type="Pfam" id="PF17039">
    <property type="entry name" value="Glyco_tran_10_N"/>
    <property type="match status" value="1"/>
</dbReference>
<dbReference type="VEuPathDB" id="VectorBase:LOC119159821"/>
<comment type="pathway">
    <text evidence="2">Protein modification; protein glycosylation.</text>
</comment>
<accession>A0A9J6F8T6</accession>
<keyword evidence="5 12" id="KW-0808">Transferase</keyword>
<dbReference type="SUPFAM" id="SSF53756">
    <property type="entry name" value="UDP-Glycosyltransferase/glycogen phosphorylase"/>
    <property type="match status" value="1"/>
</dbReference>
<dbReference type="Gene3D" id="3.40.50.11660">
    <property type="entry name" value="Glycosyl transferase family 10, C-terminal domain"/>
    <property type="match status" value="1"/>
</dbReference>
<evidence type="ECO:0000256" key="5">
    <source>
        <dbReference type="ARBA" id="ARBA00022679"/>
    </source>
</evidence>
<feature type="region of interest" description="Disordered" evidence="13">
    <location>
        <begin position="1"/>
        <end position="46"/>
    </location>
</feature>
<keyword evidence="8 12" id="KW-1133">Transmembrane helix</keyword>
<dbReference type="EC" id="2.4.1.-" evidence="12"/>
<dbReference type="InterPro" id="IPR031481">
    <property type="entry name" value="Glyco_tran_10_N"/>
</dbReference>
<dbReference type="Proteomes" id="UP000821866">
    <property type="component" value="Chromosome 1"/>
</dbReference>
<sequence length="560" mass="63631">MADLRSNSRILSISHPSAVFTSSRTSSSASSEHARLVESDGEGDDNEVILLDARASIQCEKRHHADDEVTTQGTINGEDQRGECPQKVAIKALARSPRHQVQTVPEAESSRCRTYDPIASTEASLRHSFTSGDQPLQEHTRSESIETYDDLRSYGFSHRTWFERRSGRLCLLISIVFIFVAAIVAPVITILQSLKPTPTTPVPQPPWLPWRNRTDDNTFPRILLWNTLGHREHLLAQRISSEADDWNITMQCESYGDDECEITNNRHLLERSDAIVFFAESLNLHDMPGSRTAPQMWVFWARSHLPPMYPAERHLNSSLSLPQVAHLFNWTTGHRDDSDVVIPYGDFHCDSSIGRRHSRRSRQQPRKEVAWLVDDCELNRFKTEASGASGYDGGVVHIRLFPGCGASDCGTPSECVRYIARRYRFIVVSLEPVCFPSADELIYESFNYDVVPVVLTPPGVTLPLPEHSVVSSAELYGEGELAKYLRSLLDDRQKYESYFEWKEHCSVVVVRDLLCPLCHALREMPEPRRQHPDVLEWWTRRTNCQAEPLFGLESGFVDVF</sequence>
<feature type="domain" description="Fucosyltransferase N-terminal" evidence="15">
    <location>
        <begin position="221"/>
        <end position="345"/>
    </location>
</feature>
<comment type="similarity">
    <text evidence="3 12">Belongs to the glycosyltransferase 10 family.</text>
</comment>
<feature type="compositionally biased region" description="Low complexity" evidence="13">
    <location>
        <begin position="17"/>
        <end position="31"/>
    </location>
</feature>
<dbReference type="InterPro" id="IPR038577">
    <property type="entry name" value="GT10-like_C_sf"/>
</dbReference>
<evidence type="ECO:0000256" key="12">
    <source>
        <dbReference type="RuleBase" id="RU003832"/>
    </source>
</evidence>
<evidence type="ECO:0000256" key="9">
    <source>
        <dbReference type="ARBA" id="ARBA00023034"/>
    </source>
</evidence>
<dbReference type="EMBL" id="JABSTU010000001">
    <property type="protein sequence ID" value="KAH8042603.1"/>
    <property type="molecule type" value="Genomic_DNA"/>
</dbReference>
<evidence type="ECO:0000256" key="4">
    <source>
        <dbReference type="ARBA" id="ARBA00022676"/>
    </source>
</evidence>